<dbReference type="PROSITE" id="PS50109">
    <property type="entry name" value="HIS_KIN"/>
    <property type="match status" value="1"/>
</dbReference>
<dbReference type="Pfam" id="PF00512">
    <property type="entry name" value="HisKA"/>
    <property type="match status" value="1"/>
</dbReference>
<dbReference type="EC" id="2.7.13.3" evidence="2"/>
<comment type="catalytic activity">
    <reaction evidence="1">
        <text>ATP + protein L-histidine = ADP + protein N-phospho-L-histidine.</text>
        <dbReference type="EC" id="2.7.13.3"/>
    </reaction>
</comment>
<reference evidence="7 8" key="1">
    <citation type="submission" date="2020-03" db="EMBL/GenBank/DDBJ databases">
        <title>Roseomonas selenitidurans sp. nov. isolated from urban soil.</title>
        <authorList>
            <person name="Liu H."/>
        </authorList>
    </citation>
    <scope>NUCLEOTIDE SEQUENCE [LARGE SCALE GENOMIC DNA]</scope>
    <source>
        <strain evidence="7 8">BU-1</strain>
    </source>
</reference>
<dbReference type="Gene3D" id="1.10.287.130">
    <property type="match status" value="1"/>
</dbReference>
<dbReference type="InterPro" id="IPR003661">
    <property type="entry name" value="HisK_dim/P_dom"/>
</dbReference>
<gene>
    <name evidence="7" type="ORF">HEQ75_23935</name>
</gene>
<protein>
    <recommendedName>
        <fullName evidence="2">histidine kinase</fullName>
        <ecNumber evidence="2">2.7.13.3</ecNumber>
    </recommendedName>
</protein>
<dbReference type="SUPFAM" id="SSF47384">
    <property type="entry name" value="Homodimeric domain of signal transducing histidine kinase"/>
    <property type="match status" value="1"/>
</dbReference>
<dbReference type="InterPro" id="IPR036890">
    <property type="entry name" value="HATPase_C_sf"/>
</dbReference>
<dbReference type="GO" id="GO:0016301">
    <property type="term" value="F:kinase activity"/>
    <property type="evidence" value="ECO:0007669"/>
    <property type="project" value="UniProtKB-KW"/>
</dbReference>
<comment type="caution">
    <text evidence="7">The sequence shown here is derived from an EMBL/GenBank/DDBJ whole genome shotgun (WGS) entry which is preliminary data.</text>
</comment>
<dbReference type="InterPro" id="IPR035965">
    <property type="entry name" value="PAS-like_dom_sf"/>
</dbReference>
<dbReference type="SUPFAM" id="SSF55874">
    <property type="entry name" value="ATPase domain of HSP90 chaperone/DNA topoisomerase II/histidine kinase"/>
    <property type="match status" value="1"/>
</dbReference>
<evidence type="ECO:0000256" key="1">
    <source>
        <dbReference type="ARBA" id="ARBA00000085"/>
    </source>
</evidence>
<keyword evidence="8" id="KW-1185">Reference proteome</keyword>
<sequence>MAPADPADSLEAFYEDAPCGYVSWRIEDGAVLRANRTLLRWIGPGAAAGAGRFRDLLTPPGRIMHETRHAPRLRAGGPVEAVALELACAEGQRLPVLAHSHLVPDPRGPGAGEGMLVRTSLFDATAYRRYEEGLLAARRRAEAAEAEARRAQAQAEAAARAKAGFLAAMNHEFRTPIGIVSGFAGLLRTEAEAGAPMAHRLDWLRDMEAASEHLLVLLEDATLFARLDDMARRMSLRVVAPRRLIDAALILAAPVLERQRIVVVTSALEGALPLLADPAMAAEALACALREMARLAVPDSRIRIDGAGQPGSIRLTCPSLDLAEGALADLRAPLAPSAWLSRGLQGSGLGIAVAQRIAELHQGALRIEAAAPGGLLLALDLPSPGPD</sequence>
<evidence type="ECO:0000256" key="5">
    <source>
        <dbReference type="SAM" id="Coils"/>
    </source>
</evidence>
<evidence type="ECO:0000313" key="7">
    <source>
        <dbReference type="EMBL" id="NKC33929.1"/>
    </source>
</evidence>
<dbReference type="SUPFAM" id="SSF55785">
    <property type="entry name" value="PYP-like sensor domain (PAS domain)"/>
    <property type="match status" value="1"/>
</dbReference>
<feature type="domain" description="Histidine kinase" evidence="6">
    <location>
        <begin position="168"/>
        <end position="385"/>
    </location>
</feature>
<keyword evidence="5" id="KW-0175">Coiled coil</keyword>
<evidence type="ECO:0000256" key="2">
    <source>
        <dbReference type="ARBA" id="ARBA00012438"/>
    </source>
</evidence>
<dbReference type="Proteomes" id="UP000787635">
    <property type="component" value="Unassembled WGS sequence"/>
</dbReference>
<evidence type="ECO:0000313" key="8">
    <source>
        <dbReference type="Proteomes" id="UP000787635"/>
    </source>
</evidence>
<feature type="coiled-coil region" evidence="5">
    <location>
        <begin position="127"/>
        <end position="161"/>
    </location>
</feature>
<dbReference type="RefSeq" id="WP_168034647.1">
    <property type="nucleotide sequence ID" value="NZ_JAAVNE010000059.1"/>
</dbReference>
<proteinExistence type="predicted"/>
<organism evidence="7 8">
    <name type="scientific">Falsiroseomonas selenitidurans</name>
    <dbReference type="NCBI Taxonomy" id="2716335"/>
    <lineage>
        <taxon>Bacteria</taxon>
        <taxon>Pseudomonadati</taxon>
        <taxon>Pseudomonadota</taxon>
        <taxon>Alphaproteobacteria</taxon>
        <taxon>Acetobacterales</taxon>
        <taxon>Roseomonadaceae</taxon>
        <taxon>Falsiroseomonas</taxon>
    </lineage>
</organism>
<accession>A0ABX1E9L6</accession>
<keyword evidence="4 7" id="KW-0418">Kinase</keyword>
<dbReference type="PANTHER" id="PTHR43047:SF72">
    <property type="entry name" value="OSMOSENSING HISTIDINE PROTEIN KINASE SLN1"/>
    <property type="match status" value="1"/>
</dbReference>
<dbReference type="InterPro" id="IPR036097">
    <property type="entry name" value="HisK_dim/P_sf"/>
</dbReference>
<dbReference type="PANTHER" id="PTHR43047">
    <property type="entry name" value="TWO-COMPONENT HISTIDINE PROTEIN KINASE"/>
    <property type="match status" value="1"/>
</dbReference>
<dbReference type="EMBL" id="JAAVNE010000059">
    <property type="protein sequence ID" value="NKC33929.1"/>
    <property type="molecule type" value="Genomic_DNA"/>
</dbReference>
<name>A0ABX1E9L6_9PROT</name>
<dbReference type="SMART" id="SM00388">
    <property type="entry name" value="HisKA"/>
    <property type="match status" value="1"/>
</dbReference>
<evidence type="ECO:0000256" key="3">
    <source>
        <dbReference type="ARBA" id="ARBA00022679"/>
    </source>
</evidence>
<dbReference type="CDD" id="cd00082">
    <property type="entry name" value="HisKA"/>
    <property type="match status" value="1"/>
</dbReference>
<keyword evidence="3" id="KW-0808">Transferase</keyword>
<dbReference type="InterPro" id="IPR005467">
    <property type="entry name" value="His_kinase_dom"/>
</dbReference>
<evidence type="ECO:0000259" key="6">
    <source>
        <dbReference type="PROSITE" id="PS50109"/>
    </source>
</evidence>
<evidence type="ECO:0000256" key="4">
    <source>
        <dbReference type="ARBA" id="ARBA00022777"/>
    </source>
</evidence>